<dbReference type="Pfam" id="PF13507">
    <property type="entry name" value="GATase_5"/>
    <property type="match status" value="1"/>
</dbReference>
<feature type="domain" description="Phosphoribosylformylglycinamidine synthase N-terminal" evidence="14">
    <location>
        <begin position="189"/>
        <end position="313"/>
    </location>
</feature>
<feature type="region of interest" description="Disordered" evidence="11">
    <location>
        <begin position="462"/>
        <end position="495"/>
    </location>
</feature>
<evidence type="ECO:0000256" key="1">
    <source>
        <dbReference type="ARBA" id="ARBA00004920"/>
    </source>
</evidence>
<feature type="active site" evidence="10">
    <location>
        <position position="1460"/>
    </location>
</feature>
<dbReference type="EC" id="6.3.5.3" evidence="10"/>
<keyword evidence="5 10" id="KW-0547">Nucleotide-binding</keyword>
<evidence type="ECO:0000256" key="5">
    <source>
        <dbReference type="ARBA" id="ARBA00022741"/>
    </source>
</evidence>
<dbReference type="Gene3D" id="3.40.50.880">
    <property type="match status" value="1"/>
</dbReference>
<comment type="pathway">
    <text evidence="1 10">Purine metabolism; IMP biosynthesis via de novo pathway; 5-amino-1-(5-phospho-D-ribosyl)imidazole from N(2)-formyl-N(1)-(5-phospho-D-ribosyl)glycinamide: step 1/2.</text>
</comment>
<keyword evidence="4 10" id="KW-0479">Metal-binding</keyword>
<dbReference type="Gene3D" id="1.10.8.750">
    <property type="entry name" value="Phosphoribosylformylglycinamidine synthase, linker domain"/>
    <property type="match status" value="1"/>
</dbReference>
<comment type="subunit">
    <text evidence="10">Monomer.</text>
</comment>
<dbReference type="InterPro" id="IPR040707">
    <property type="entry name" value="FGAR-AT_N"/>
</dbReference>
<dbReference type="InterPro" id="IPR036921">
    <property type="entry name" value="PurM-like_N_sf"/>
</dbReference>
<feature type="active site" evidence="10">
    <location>
        <position position="1462"/>
    </location>
</feature>
<comment type="similarity">
    <text evidence="2 10">In the N-terminal section; belongs to the FGAMS family.</text>
</comment>
<evidence type="ECO:0000313" key="17">
    <source>
        <dbReference type="Proteomes" id="UP000242951"/>
    </source>
</evidence>
<dbReference type="CDD" id="cd02203">
    <property type="entry name" value="PurL_repeat1"/>
    <property type="match status" value="1"/>
</dbReference>
<dbReference type="SUPFAM" id="SSF55326">
    <property type="entry name" value="PurM N-terminal domain-like"/>
    <property type="match status" value="2"/>
</dbReference>
<organism evidence="16 17">
    <name type="scientific">Candidatus Burkholderia pumila</name>
    <dbReference type="NCBI Taxonomy" id="1090375"/>
    <lineage>
        <taxon>Bacteria</taxon>
        <taxon>Pseudomonadati</taxon>
        <taxon>Pseudomonadota</taxon>
        <taxon>Betaproteobacteria</taxon>
        <taxon>Burkholderiales</taxon>
        <taxon>Burkholderiaceae</taxon>
        <taxon>Burkholderia</taxon>
    </lineage>
</organism>
<feature type="binding site" evidence="10">
    <location>
        <position position="1064"/>
    </location>
    <ligand>
        <name>Mg(2+)</name>
        <dbReference type="ChEBI" id="CHEBI:18420"/>
    </ligand>
</feature>
<feature type="binding site" evidence="10">
    <location>
        <position position="900"/>
    </location>
    <ligand>
        <name>Mg(2+)</name>
        <dbReference type="ChEBI" id="CHEBI:18420"/>
    </ligand>
</feature>
<dbReference type="InterPro" id="IPR036676">
    <property type="entry name" value="PurM-like_C_sf"/>
</dbReference>
<feature type="binding site" evidence="10">
    <location>
        <position position="896"/>
    </location>
    <ligand>
        <name>Mg(2+)</name>
        <dbReference type="ChEBI" id="CHEBI:18420"/>
    </ligand>
</feature>
<keyword evidence="3 10" id="KW-0436">Ligase</keyword>
<dbReference type="InterPro" id="IPR055181">
    <property type="entry name" value="FGAR-AT_PurM_N-like"/>
</dbReference>
<dbReference type="SUPFAM" id="SSF82697">
    <property type="entry name" value="PurS-like"/>
    <property type="match status" value="1"/>
</dbReference>
<dbReference type="PANTHER" id="PTHR10099:SF1">
    <property type="entry name" value="PHOSPHORIBOSYLFORMYLGLYCINAMIDINE SYNTHASE"/>
    <property type="match status" value="1"/>
</dbReference>
<dbReference type="Proteomes" id="UP000242951">
    <property type="component" value="Unassembled WGS sequence"/>
</dbReference>
<dbReference type="SUPFAM" id="SSF56042">
    <property type="entry name" value="PurM C-terminal domain-like"/>
    <property type="match status" value="2"/>
</dbReference>
<evidence type="ECO:0000259" key="14">
    <source>
        <dbReference type="Pfam" id="PF18076"/>
    </source>
</evidence>
<feature type="binding site" evidence="10">
    <location>
        <position position="857"/>
    </location>
    <ligand>
        <name>Mg(2+)</name>
        <dbReference type="ChEBI" id="CHEBI:18420"/>
    </ligand>
</feature>
<dbReference type="InterPro" id="IPR029062">
    <property type="entry name" value="Class_I_gatase-like"/>
</dbReference>
<keyword evidence="7 10" id="KW-0067">ATP-binding</keyword>
<dbReference type="HAMAP" id="MF_00419">
    <property type="entry name" value="PurL_1"/>
    <property type="match status" value="1"/>
</dbReference>
<evidence type="ECO:0000256" key="8">
    <source>
        <dbReference type="ARBA" id="ARBA00022842"/>
    </source>
</evidence>
<dbReference type="InterPro" id="IPR010073">
    <property type="entry name" value="PurL_large"/>
</dbReference>
<comment type="subcellular location">
    <subcellularLocation>
        <location evidence="10">Cytoplasm</location>
    </subcellularLocation>
</comment>
<evidence type="ECO:0000256" key="6">
    <source>
        <dbReference type="ARBA" id="ARBA00022755"/>
    </source>
</evidence>
<dbReference type="Pfam" id="PF22689">
    <property type="entry name" value="FGAR-AT_PurM_N-like"/>
    <property type="match status" value="1"/>
</dbReference>
<evidence type="ECO:0000256" key="2">
    <source>
        <dbReference type="ARBA" id="ARBA00008608"/>
    </source>
</evidence>
<evidence type="ECO:0000259" key="13">
    <source>
        <dbReference type="Pfam" id="PF18072"/>
    </source>
</evidence>
<keyword evidence="6 10" id="KW-0658">Purine biosynthesis</keyword>
<comment type="caution">
    <text evidence="16">The sequence shown here is derived from an EMBL/GenBank/DDBJ whole genome shotgun (WGS) entry which is preliminary data.</text>
</comment>
<evidence type="ECO:0000259" key="15">
    <source>
        <dbReference type="Pfam" id="PF22689"/>
    </source>
</evidence>
<keyword evidence="17" id="KW-1185">Reference proteome</keyword>
<feature type="region of interest" description="Disordered" evidence="11">
    <location>
        <begin position="33"/>
        <end position="64"/>
    </location>
</feature>
<comment type="function">
    <text evidence="10">Phosphoribosylformylglycinamidine synthase involved in the purines biosynthetic pathway. Catalyzes the ATP-dependent conversion of formylglycinamide ribonucleotide (FGAR) and glutamine to yield formylglycinamidine ribonucleotide (FGAM) and glutamate.</text>
</comment>
<dbReference type="Pfam" id="PF02769">
    <property type="entry name" value="AIRS_C"/>
    <property type="match status" value="2"/>
</dbReference>
<protein>
    <recommendedName>
        <fullName evidence="10">Phosphoribosylformylglycinamidine synthase</fullName>
        <shortName evidence="10">FGAM synthase</shortName>
        <shortName evidence="10">FGAMS</shortName>
        <ecNumber evidence="10">6.3.5.3</ecNumber>
    </recommendedName>
    <alternativeName>
        <fullName evidence="10">Formylglycinamide ribonucleotide amidotransferase</fullName>
        <shortName evidence="10">FGAR amidotransferase</shortName>
        <shortName evidence="10">FGAR-AT</shortName>
    </alternativeName>
</protein>
<name>A0ABR5HMF2_9BURK</name>
<dbReference type="InterPro" id="IPR036604">
    <property type="entry name" value="PurS-like_sf"/>
</dbReference>
<dbReference type="CDD" id="cd01740">
    <property type="entry name" value="GATase1_FGAR_AT"/>
    <property type="match status" value="1"/>
</dbReference>
<feature type="binding site" evidence="10">
    <location>
        <position position="856"/>
    </location>
    <ligand>
        <name>ATP</name>
        <dbReference type="ChEBI" id="CHEBI:30616"/>
    </ligand>
</feature>
<accession>A0ABR5HMF2</accession>
<dbReference type="NCBIfam" id="TIGR01735">
    <property type="entry name" value="FGAM_synt"/>
    <property type="match status" value="1"/>
</dbReference>
<keyword evidence="9 10" id="KW-0315">Glutamine amidotransferase</keyword>
<keyword evidence="8 10" id="KW-0460">Magnesium</keyword>
<dbReference type="SUPFAM" id="SSF52317">
    <property type="entry name" value="Class I glutamine amidotransferase-like"/>
    <property type="match status" value="1"/>
</dbReference>
<evidence type="ECO:0000313" key="16">
    <source>
        <dbReference type="EMBL" id="KMQ80514.1"/>
    </source>
</evidence>
<dbReference type="SUPFAM" id="SSF109736">
    <property type="entry name" value="FGAM synthase PurL, linker domain"/>
    <property type="match status" value="1"/>
</dbReference>
<comment type="catalytic activity">
    <reaction evidence="10">
        <text>N(2)-formyl-N(1)-(5-phospho-beta-D-ribosyl)glycinamide + L-glutamine + ATP + H2O = 2-formamido-N(1)-(5-O-phospho-beta-D-ribosyl)acetamidine + L-glutamate + ADP + phosphate + H(+)</text>
        <dbReference type="Rhea" id="RHEA:17129"/>
        <dbReference type="ChEBI" id="CHEBI:15377"/>
        <dbReference type="ChEBI" id="CHEBI:15378"/>
        <dbReference type="ChEBI" id="CHEBI:29985"/>
        <dbReference type="ChEBI" id="CHEBI:30616"/>
        <dbReference type="ChEBI" id="CHEBI:43474"/>
        <dbReference type="ChEBI" id="CHEBI:58359"/>
        <dbReference type="ChEBI" id="CHEBI:147286"/>
        <dbReference type="ChEBI" id="CHEBI:147287"/>
        <dbReference type="ChEBI" id="CHEBI:456216"/>
        <dbReference type="EC" id="6.3.5.3"/>
    </reaction>
</comment>
<dbReference type="CDD" id="cd02204">
    <property type="entry name" value="PurL_repeat2"/>
    <property type="match status" value="1"/>
</dbReference>
<comment type="caution">
    <text evidence="10">Lacks conserved residue(s) required for the propagation of feature annotation.</text>
</comment>
<dbReference type="Pfam" id="PF18076">
    <property type="entry name" value="FGAR-AT_N"/>
    <property type="match status" value="1"/>
</dbReference>
<dbReference type="EMBL" id="LELG01000074">
    <property type="protein sequence ID" value="KMQ80514.1"/>
    <property type="molecule type" value="Genomic_DNA"/>
</dbReference>
<feature type="domain" description="FGAR-AT PurM N-terminal-like" evidence="15">
    <location>
        <begin position="826"/>
        <end position="986"/>
    </location>
</feature>
<dbReference type="Pfam" id="PF18072">
    <property type="entry name" value="FGAR-AT_linker"/>
    <property type="match status" value="1"/>
</dbReference>
<reference evidence="16 17" key="1">
    <citation type="submission" date="2015-06" db="EMBL/GenBank/DDBJ databases">
        <title>Comparative genomics of Burkholderia leaf nodule symbionts.</title>
        <authorList>
            <person name="Carlier A."/>
            <person name="Eberl L."/>
            <person name="Pinto-Carbo M."/>
        </authorList>
    </citation>
    <scope>NUCLEOTIDE SEQUENCE [LARGE SCALE GENOMIC DNA]</scope>
    <source>
        <strain evidence="16 17">UZHbot3</strain>
    </source>
</reference>
<gene>
    <name evidence="10" type="primary">purL</name>
    <name evidence="16" type="ORF">BPMI_00894</name>
</gene>
<evidence type="ECO:0000259" key="12">
    <source>
        <dbReference type="Pfam" id="PF02769"/>
    </source>
</evidence>
<feature type="active site" description="Nucleophile" evidence="10">
    <location>
        <position position="1339"/>
    </location>
</feature>
<dbReference type="Gene3D" id="3.90.650.10">
    <property type="entry name" value="PurM-like C-terminal domain"/>
    <property type="match status" value="2"/>
</dbReference>
<evidence type="ECO:0000256" key="7">
    <source>
        <dbReference type="ARBA" id="ARBA00022840"/>
    </source>
</evidence>
<keyword evidence="10" id="KW-0963">Cytoplasm</keyword>
<dbReference type="PANTHER" id="PTHR10099">
    <property type="entry name" value="PHOSPHORIBOSYLFORMYLGLYCINAMIDINE SYNTHASE"/>
    <property type="match status" value="1"/>
</dbReference>
<dbReference type="InterPro" id="IPR041609">
    <property type="entry name" value="PurL_linker"/>
</dbReference>
<feature type="binding site" evidence="10">
    <location>
        <position position="1066"/>
    </location>
    <ligand>
        <name>ATP</name>
        <dbReference type="ChEBI" id="CHEBI:30616"/>
    </ligand>
</feature>
<feature type="domain" description="PurM-like C-terminal" evidence="12">
    <location>
        <begin position="1017"/>
        <end position="1170"/>
    </location>
</feature>
<feature type="region of interest" description="Disordered" evidence="11">
    <location>
        <begin position="512"/>
        <end position="536"/>
    </location>
</feature>
<feature type="domain" description="PurM-like C-terminal" evidence="12">
    <location>
        <begin position="609"/>
        <end position="767"/>
    </location>
</feature>
<evidence type="ECO:0000256" key="4">
    <source>
        <dbReference type="ARBA" id="ARBA00022723"/>
    </source>
</evidence>
<dbReference type="Gene3D" id="3.30.1330.10">
    <property type="entry name" value="PurM-like, N-terminal domain"/>
    <property type="match status" value="2"/>
</dbReference>
<dbReference type="InterPro" id="IPR010918">
    <property type="entry name" value="PurM-like_C_dom"/>
</dbReference>
<proteinExistence type="inferred from homology"/>
<evidence type="ECO:0000256" key="11">
    <source>
        <dbReference type="SAM" id="MobiDB-lite"/>
    </source>
</evidence>
<dbReference type="PROSITE" id="PS51273">
    <property type="entry name" value="GATASE_TYPE_1"/>
    <property type="match status" value="1"/>
</dbReference>
<dbReference type="SMART" id="SM01211">
    <property type="entry name" value="GATase_5"/>
    <property type="match status" value="1"/>
</dbReference>
<evidence type="ECO:0000256" key="3">
    <source>
        <dbReference type="ARBA" id="ARBA00022598"/>
    </source>
</evidence>
<dbReference type="NCBIfam" id="NF003672">
    <property type="entry name" value="PRK05297.1"/>
    <property type="match status" value="1"/>
</dbReference>
<dbReference type="GO" id="GO:0004642">
    <property type="term" value="F:phosphoribosylformylglycinamidine synthase activity"/>
    <property type="evidence" value="ECO:0007669"/>
    <property type="project" value="UniProtKB-EC"/>
</dbReference>
<evidence type="ECO:0000256" key="9">
    <source>
        <dbReference type="ARBA" id="ARBA00022962"/>
    </source>
</evidence>
<evidence type="ECO:0000256" key="10">
    <source>
        <dbReference type="HAMAP-Rule" id="MF_00419"/>
    </source>
</evidence>
<feature type="domain" description="Phosphoribosylformylglycinamidine synthase linker" evidence="13">
    <location>
        <begin position="334"/>
        <end position="383"/>
    </location>
</feature>
<sequence length="1496" mass="162821">MQLIRGGDAGDSSADEDNIHDFCARRRKIAPRGATGIKRCPSGRKTAGAVPEPHPKKARHDSAKTPLEGRQAILQRQTMQTARTLTARNFRMRNAARPSREAQPGTSHVRAASPGPFGLYNCVFPFASRRNQRSTPASVAVAHRRHRRTVTMTHFSCFPGASALSDFRQTRLLETLARIDANIVSVRGQYLHFVSSSEPLTDEDSNRIHALMHYGAPFEESKERGAVETFMVVPRFGTVSPWASKATDIAHHCGLEKVRRIERGVEYTVVVKSGFLGGKKALSDEARALVAAALHDRMTENVAASRDQALHLFDELPAKLLQTVDIIGTGRSALEAANMELGLALAEDEIDYLVNAFQSLKRNPTDVELMMFAQANSEHCRHKIFNGEWTIDGEKQDISLFQMIRNTEKLNSQGTIVAYSDNSAIMQGGMAERWFPRGESEQYRRHVEMTHTLMKVETHNHPTAISPFAGSATGSGGEIRDEGATGRGARPKAGLAGFTVSNLDLPDARQKWENDRDSAVPLATRNPSETHEPYGKPERIASPLQIMLDGPLGAAAFNNEFGRPNLGGYFRTYEQNVGGRVRGYHKPIMIAGGIGNISDQHTHKDDLPAGTLLIQIGGPGMRIGMGGGTASSMATGANTAELDFDSVQRGNPEIQRRAQEVINTCWQLGEGNPILSIHDVGAGGISNAFPELVDGSGKGARFELRKVPFEESGLSPREIWSNEAQERYVLAIAPDDLAAFQAICKRERCPVAVVGVATEERQLKLIDDANEGQEPVDMPMDVLLGKPPKMHRDVKRKANQYEAVNVTGLPLSEVGGDVLKHPTVASKSFLITIGDRSVGGTTARDQFVGPWQVPVADCAITTMDYQGFRGEAMTMTERTPLAVIDAPASGRMAVGEAVTNIASAPIESLNKLKLSANWMAACGSAGEDAALYDTVKAIGMELCPALGISIPVGKDSLSMRIKWQAARGGAKEVVSPVSLIISAFAPVEDVRKQVTPQLVNDTNTVLISIDLGRSKNRMGGSILAQVTQQFGDAVPDVDDPEDLKRFFTAIQALNTDGKLLAYHDRSDGGLWATVCEMAFAGHVGVSLNVDMLTLDADHESDYGDAKDWAKQTSGRRDDRTICALFSEELGAVIQVRAPDRDTVLEALREHGLSACSDVIGKPNATDSVEIYRDAKKIFDAPRVELHRAWSEVSWRIARLRDNPACADAEYDALLDVADPGISPVLTFDLSEDVAAPYIATNKRPHVAILREQGVNSHLETSYAFDRAGFDAHDVHMSDLLSGRTTLADFAGSVACGGFSYGDVLGAGEGWAKTIRFNAQLADMFAAFFARPDTFALGICNGCQMMSGLASIIPGAENWPKFTRNKSEQFEARFSLVEVKSSPSIFFSGMEGSRIPVVVAHGEGFADFSQQGDQSKALIAMCYVDHRGQATEQYPFNPNGSPQGITSVTTSDGRFTVLMPHMERVHRNVQMSWTPDDWTTDASPWLRVFQNARRFLG</sequence>